<evidence type="ECO:0000256" key="2">
    <source>
        <dbReference type="SAM" id="SignalP"/>
    </source>
</evidence>
<dbReference type="AlphaFoldDB" id="A0AAY5K1U3"/>
<dbReference type="GO" id="GO:0005125">
    <property type="term" value="F:cytokine activity"/>
    <property type="evidence" value="ECO:0007669"/>
    <property type="project" value="InterPro"/>
</dbReference>
<keyword evidence="1" id="KW-0472">Membrane</keyword>
<dbReference type="InterPro" id="IPR008001">
    <property type="entry name" value="MCSF-1"/>
</dbReference>
<sequence>MNLLVPADILCKTKCLYMMVLLCLPLAMGEPGPCRHSITRNHLLTLRRLIDNQLQNGCSITYTFIERRNLSKCCYVKAALPCILELLTSHFRYTRGSENHSYVLSLTGLIHNIYSQQCVPQINEELEDDPVSFGMSVHSTPSEALWRVHGVLSEYWELVTSSDSPVDWSCEQEYTDTARPTELSLTTVSSSWESEKVSQTGLDVALDRDLTFGFTMIVLSVCGGLLFIITLYCLITHKMSHCEYHHTSLQVNQIPGLHTEIQDLEMQGQ</sequence>
<dbReference type="GO" id="GO:0008083">
    <property type="term" value="F:growth factor activity"/>
    <property type="evidence" value="ECO:0007669"/>
    <property type="project" value="InterPro"/>
</dbReference>
<reference evidence="3 4" key="1">
    <citation type="submission" date="2020-02" db="EMBL/GenBank/DDBJ databases">
        <title>Esox lucius (northern pike) genome, fEsoLuc1, primary haplotype.</title>
        <authorList>
            <person name="Myers G."/>
            <person name="Karagic N."/>
            <person name="Meyer A."/>
            <person name="Pippel M."/>
            <person name="Reichard M."/>
            <person name="Winkler S."/>
            <person name="Tracey A."/>
            <person name="Sims Y."/>
            <person name="Howe K."/>
            <person name="Rhie A."/>
            <person name="Formenti G."/>
            <person name="Durbin R."/>
            <person name="Fedrigo O."/>
            <person name="Jarvis E.D."/>
        </authorList>
    </citation>
    <scope>NUCLEOTIDE SEQUENCE [LARGE SCALE GENOMIC DNA]</scope>
</reference>
<reference evidence="3" key="3">
    <citation type="submission" date="2025-09" db="UniProtKB">
        <authorList>
            <consortium name="Ensembl"/>
        </authorList>
    </citation>
    <scope>IDENTIFICATION</scope>
</reference>
<dbReference type="KEGG" id="els:105007024"/>
<name>A0AAY5K1U3_ESOLU</name>
<evidence type="ECO:0000256" key="1">
    <source>
        <dbReference type="SAM" id="Phobius"/>
    </source>
</evidence>
<keyword evidence="2" id="KW-0732">Signal</keyword>
<dbReference type="Ensembl" id="ENSELUT00000107267.1">
    <property type="protein sequence ID" value="ENSELUP00000082125.1"/>
    <property type="gene ID" value="ENSELUG00000001787.3"/>
</dbReference>
<evidence type="ECO:0000313" key="3">
    <source>
        <dbReference type="Ensembl" id="ENSELUP00000082125.1"/>
    </source>
</evidence>
<dbReference type="CTD" id="790931"/>
<evidence type="ECO:0008006" key="5">
    <source>
        <dbReference type="Google" id="ProtNLM"/>
    </source>
</evidence>
<dbReference type="Gene3D" id="1.20.1250.10">
    <property type="match status" value="1"/>
</dbReference>
<dbReference type="PANTHER" id="PTHR10058">
    <property type="entry name" value="MACROPHAGE COLONY STIMULATING FACTOR"/>
    <property type="match status" value="1"/>
</dbReference>
<organism evidence="3 4">
    <name type="scientific">Esox lucius</name>
    <name type="common">Northern pike</name>
    <dbReference type="NCBI Taxonomy" id="8010"/>
    <lineage>
        <taxon>Eukaryota</taxon>
        <taxon>Metazoa</taxon>
        <taxon>Chordata</taxon>
        <taxon>Craniata</taxon>
        <taxon>Vertebrata</taxon>
        <taxon>Euteleostomi</taxon>
        <taxon>Actinopterygii</taxon>
        <taxon>Neopterygii</taxon>
        <taxon>Teleostei</taxon>
        <taxon>Protacanthopterygii</taxon>
        <taxon>Esociformes</taxon>
        <taxon>Esocidae</taxon>
        <taxon>Esox</taxon>
    </lineage>
</organism>
<dbReference type="GO" id="GO:0005615">
    <property type="term" value="C:extracellular space"/>
    <property type="evidence" value="ECO:0007669"/>
    <property type="project" value="TreeGrafter"/>
</dbReference>
<reference evidence="3" key="2">
    <citation type="submission" date="2025-08" db="UniProtKB">
        <authorList>
            <consortium name="Ensembl"/>
        </authorList>
    </citation>
    <scope>IDENTIFICATION</scope>
</reference>
<dbReference type="RefSeq" id="XP_010864076.2">
    <property type="nucleotide sequence ID" value="XM_010865774.3"/>
</dbReference>
<evidence type="ECO:0000313" key="4">
    <source>
        <dbReference type="Proteomes" id="UP000265140"/>
    </source>
</evidence>
<proteinExistence type="predicted"/>
<dbReference type="PANTHER" id="PTHR10058:SF0">
    <property type="entry name" value="MACROPHAGE COLONY-STIMULATING FACTOR 1"/>
    <property type="match status" value="1"/>
</dbReference>
<dbReference type="SUPFAM" id="SSF47266">
    <property type="entry name" value="4-helical cytokines"/>
    <property type="match status" value="1"/>
</dbReference>
<dbReference type="GO" id="GO:0016020">
    <property type="term" value="C:membrane"/>
    <property type="evidence" value="ECO:0007669"/>
    <property type="project" value="InterPro"/>
</dbReference>
<feature type="chain" id="PRO_5044300778" description="Colony stimulating factor 1b (macrophage)" evidence="2">
    <location>
        <begin position="30"/>
        <end position="269"/>
    </location>
</feature>
<dbReference type="InterPro" id="IPR009079">
    <property type="entry name" value="4_helix_cytokine-like_core"/>
</dbReference>
<dbReference type="RefSeq" id="XP_019907031.2">
    <property type="nucleotide sequence ID" value="XM_020051472.2"/>
</dbReference>
<keyword evidence="1" id="KW-1133">Transmembrane helix</keyword>
<keyword evidence="4" id="KW-1185">Reference proteome</keyword>
<dbReference type="FunFam" id="1.20.1250.10:FF:000056">
    <property type="entry name" value="Colony-stimulating factor 1b (macrophage)"/>
    <property type="match status" value="1"/>
</dbReference>
<feature type="transmembrane region" description="Helical" evidence="1">
    <location>
        <begin position="212"/>
        <end position="235"/>
    </location>
</feature>
<protein>
    <recommendedName>
        <fullName evidence="5">Colony stimulating factor 1b (macrophage)</fullName>
    </recommendedName>
</protein>
<dbReference type="Pfam" id="PF05337">
    <property type="entry name" value="CSF-1"/>
    <property type="match status" value="1"/>
</dbReference>
<keyword evidence="1" id="KW-0812">Transmembrane</keyword>
<feature type="signal peptide" evidence="2">
    <location>
        <begin position="1"/>
        <end position="29"/>
    </location>
</feature>
<accession>A0AAY5K1U3</accession>
<dbReference type="GeneTree" id="ENSGT00390000015805"/>
<dbReference type="GeneID" id="105007024"/>
<dbReference type="Proteomes" id="UP000265140">
    <property type="component" value="Chromosome 12"/>
</dbReference>